<dbReference type="EMBL" id="AP018365">
    <property type="protein sequence ID" value="BBA99790.1"/>
    <property type="molecule type" value="Genomic_DNA"/>
</dbReference>
<feature type="compositionally biased region" description="Basic residues" evidence="1">
    <location>
        <begin position="1"/>
        <end position="16"/>
    </location>
</feature>
<reference evidence="3 4" key="4">
    <citation type="journal article" date="2020" name="Sci. Rep.">
        <title>beta-carboline chemical signals induce reveromycin production through a LuxR family regulator in Streptomyces sp. SN-593.</title>
        <authorList>
            <person name="Panthee S."/>
            <person name="Kito N."/>
            <person name="Hayashi T."/>
            <person name="Shimizu T."/>
            <person name="Ishikawa J."/>
            <person name="Hamamoto H."/>
            <person name="Osada H."/>
            <person name="Takahashi S."/>
        </authorList>
    </citation>
    <scope>NUCLEOTIDE SEQUENCE [LARGE SCALE GENOMIC DNA]</scope>
    <source>
        <strain evidence="3 4">SN-593</strain>
    </source>
</reference>
<dbReference type="KEGG" id="arev:RVR_6562"/>
<feature type="domain" description="Catalase immune-responsive" evidence="2">
    <location>
        <begin position="106"/>
        <end position="167"/>
    </location>
</feature>
<dbReference type="AlphaFoldDB" id="A0A7U3UVZ5"/>
<dbReference type="InterPro" id="IPR010582">
    <property type="entry name" value="Catalase_immune_responsive"/>
</dbReference>
<proteinExistence type="predicted"/>
<dbReference type="GO" id="GO:0020037">
    <property type="term" value="F:heme binding"/>
    <property type="evidence" value="ECO:0007669"/>
    <property type="project" value="InterPro"/>
</dbReference>
<dbReference type="SUPFAM" id="SSF56634">
    <property type="entry name" value="Heme-dependent catalase-like"/>
    <property type="match status" value="1"/>
</dbReference>
<dbReference type="Pfam" id="PF06628">
    <property type="entry name" value="Catalase-rel"/>
    <property type="match status" value="1"/>
</dbReference>
<organism evidence="3 4">
    <name type="scientific">Actinacidiphila reveromycinica</name>
    <dbReference type="NCBI Taxonomy" id="659352"/>
    <lineage>
        <taxon>Bacteria</taxon>
        <taxon>Bacillati</taxon>
        <taxon>Actinomycetota</taxon>
        <taxon>Actinomycetes</taxon>
        <taxon>Kitasatosporales</taxon>
        <taxon>Streptomycetaceae</taxon>
        <taxon>Actinacidiphila</taxon>
    </lineage>
</organism>
<dbReference type="Proteomes" id="UP000595703">
    <property type="component" value="Chromosome"/>
</dbReference>
<feature type="region of interest" description="Disordered" evidence="1">
    <location>
        <begin position="1"/>
        <end position="80"/>
    </location>
</feature>
<evidence type="ECO:0000313" key="4">
    <source>
        <dbReference type="Proteomes" id="UP000595703"/>
    </source>
</evidence>
<dbReference type="InterPro" id="IPR020835">
    <property type="entry name" value="Catalase_sf"/>
</dbReference>
<reference evidence="3 4" key="2">
    <citation type="journal article" date="2011" name="J. Antibiot.">
        <title>Furaquinocins I and J: novel polyketide isoprenoid hybrid compounds from Streptomyces reveromyceticus SN-593.</title>
        <authorList>
            <person name="Panthee S."/>
            <person name="Takahashi S."/>
            <person name="Takagi H."/>
            <person name="Nogawa T."/>
            <person name="Oowada E."/>
            <person name="Uramoto M."/>
            <person name="Osada H."/>
        </authorList>
    </citation>
    <scope>NUCLEOTIDE SEQUENCE [LARGE SCALE GENOMIC DNA]</scope>
    <source>
        <strain evidence="3 4">SN-593</strain>
    </source>
</reference>
<gene>
    <name evidence="3" type="ORF">RVR_6562</name>
</gene>
<reference evidence="3 4" key="3">
    <citation type="journal article" date="2011" name="Nat. Chem. Biol.">
        <title>Reveromycin A biosynthesis uses RevG and RevJ for stereospecific spiroacetal formation.</title>
        <authorList>
            <person name="Takahashi S."/>
            <person name="Toyoda A."/>
            <person name="Sekiyama Y."/>
            <person name="Takagi H."/>
            <person name="Nogawa T."/>
            <person name="Uramoto M."/>
            <person name="Suzuki R."/>
            <person name="Koshino H."/>
            <person name="Kumano T."/>
            <person name="Panthee S."/>
            <person name="Dairi T."/>
            <person name="Ishikawa J."/>
            <person name="Ikeda H."/>
            <person name="Sakaki Y."/>
            <person name="Osada H."/>
        </authorList>
    </citation>
    <scope>NUCLEOTIDE SEQUENCE [LARGE SCALE GENOMIC DNA]</scope>
    <source>
        <strain evidence="3 4">SN-593</strain>
    </source>
</reference>
<evidence type="ECO:0000259" key="2">
    <source>
        <dbReference type="Pfam" id="PF06628"/>
    </source>
</evidence>
<reference evidence="3 4" key="1">
    <citation type="journal article" date="2010" name="J. Bacteriol.">
        <title>Biochemical characterization of a novel indole prenyltransferase from Streptomyces sp. SN-593.</title>
        <authorList>
            <person name="Takahashi S."/>
            <person name="Takagi H."/>
            <person name="Toyoda A."/>
            <person name="Uramoto M."/>
            <person name="Nogawa T."/>
            <person name="Ueki M."/>
            <person name="Sakaki Y."/>
            <person name="Osada H."/>
        </authorList>
    </citation>
    <scope>NUCLEOTIDE SEQUENCE [LARGE SCALE GENOMIC DNA]</scope>
    <source>
        <strain evidence="3 4">SN-593</strain>
    </source>
</reference>
<protein>
    <submittedName>
        <fullName evidence="3">Putative catalase</fullName>
    </submittedName>
</protein>
<name>A0A7U3UVZ5_9ACTN</name>
<accession>A0A7U3UVZ5</accession>
<evidence type="ECO:0000313" key="3">
    <source>
        <dbReference type="EMBL" id="BBA99790.1"/>
    </source>
</evidence>
<evidence type="ECO:0000256" key="1">
    <source>
        <dbReference type="SAM" id="MobiDB-lite"/>
    </source>
</evidence>
<dbReference type="Gene3D" id="2.40.180.10">
    <property type="entry name" value="Catalase core domain"/>
    <property type="match status" value="1"/>
</dbReference>
<sequence length="170" mass="18251">MAGRVRRWNRRRHAGRRIPEGRSMGTSNLPPTTDDAGVPVESDEHSPALVPDGPVRCGPAHTGAPYTPNSCGGPAASPQAYGDIAGWQAAGEMVREAYSPYSPYRYDDFGQPGTLVREVLDDAARDRLVGNVVGHLSDGVSAPVLERAFAYWRSIDRTAGDRIAQAVARP</sequence>
<keyword evidence="4" id="KW-1185">Reference proteome</keyword>